<name>A0ABR4XMQ9_9PORP</name>
<evidence type="ECO:0000313" key="2">
    <source>
        <dbReference type="Proteomes" id="UP000030101"/>
    </source>
</evidence>
<accession>A0ABR4XMQ9</accession>
<evidence type="ECO:0000313" key="1">
    <source>
        <dbReference type="EMBL" id="KGN93367.1"/>
    </source>
</evidence>
<sequence>MQTKYFFRTISHTRYILFYTVLFFLSSLSLHAQHKEKMDEREHAHDEVDLNEDSDRDRHGNLFAYYLSSHLGDKRVAPLDTLKIGWYRRAIVEGRTIASGYAGGTYASPYFSKSYFSPNSTTLLFPFYNPYFYLLRSGIEQKWFDTKVPYTSSSYAKSGGSSSEESNFHTLFSMNLGKELNLGGLFDYDYANGQYASSKSKNITYRIFANYEGDRYKAYASVGNTNIVHFESGGITEDKYITNPKEFTSGRRSFLPKDIPVKLQRTWNRNIFSEARFHHRYSLGITRKAPTEKDSLKREFVPVTTIFNDFTYNRHRRRFVSQMSNITEIYKKQYLPKTEEAKFYPDEEHIAESYGGTVGIALEEGFHKWAKMGLAGYIRYQYDSYVLPPMIPEGEQNPQITPYKTDESTTYVGARLSSTKGKRFTYYLSGDLGTVGAYAGNLSVDAEAQYAISIANKRHVVRLFGELRNERTPLILRRFSSTFNLWENSFNPVQRLRLGGELSIPFTSTRIKANVETIQNPIYVGSEGVPAQLNDNFRAIGVELEQNLKLGPFHWDNMVEYQYLSNDKIYQYPSLMAYSNLYVQTVLAKVLTLQLGVDAYWHTAYKAPYYEPSTQLLVPQNDITIGGGDAVHMNAYVSAHLKRARFFLTYYNVGALFLDPKYFSLPHYPTYPPMLRLGVIVDFRN</sequence>
<organism evidence="1 2">
    <name type="scientific">Porphyromonas canoris</name>
    <dbReference type="NCBI Taxonomy" id="36875"/>
    <lineage>
        <taxon>Bacteria</taxon>
        <taxon>Pseudomonadati</taxon>
        <taxon>Bacteroidota</taxon>
        <taxon>Bacteroidia</taxon>
        <taxon>Bacteroidales</taxon>
        <taxon>Porphyromonadaceae</taxon>
        <taxon>Porphyromonas</taxon>
    </lineage>
</organism>
<proteinExistence type="predicted"/>
<reference evidence="1 2" key="1">
    <citation type="submission" date="2014-08" db="EMBL/GenBank/DDBJ databases">
        <title>Porphyromonas canoris strain:OH2762 Genome sequencing.</title>
        <authorList>
            <person name="Wallis C."/>
            <person name="Deusch O."/>
            <person name="O'Flynn C."/>
            <person name="Davis I."/>
            <person name="Jospin G."/>
            <person name="Darling A.E."/>
            <person name="Coil D.A."/>
            <person name="Alexiev A."/>
            <person name="Horsfall A."/>
            <person name="Kirkwood N."/>
            <person name="Harris S."/>
            <person name="Eisen J.A."/>
        </authorList>
    </citation>
    <scope>NUCLEOTIDE SEQUENCE [LARGE SCALE GENOMIC DNA]</scope>
    <source>
        <strain evidence="2">COT-108 OH2762</strain>
    </source>
</reference>
<evidence type="ECO:0008006" key="3">
    <source>
        <dbReference type="Google" id="ProtNLM"/>
    </source>
</evidence>
<gene>
    <name evidence="1" type="ORF">HQ43_01625</name>
</gene>
<comment type="caution">
    <text evidence="1">The sequence shown here is derived from an EMBL/GenBank/DDBJ whole genome shotgun (WGS) entry which is preliminary data.</text>
</comment>
<dbReference type="InterPro" id="IPR025631">
    <property type="entry name" value="Porin_10"/>
</dbReference>
<keyword evidence="2" id="KW-1185">Reference proteome</keyword>
<dbReference type="EMBL" id="JQZV01000003">
    <property type="protein sequence ID" value="KGN93367.1"/>
    <property type="molecule type" value="Genomic_DNA"/>
</dbReference>
<protein>
    <recommendedName>
        <fullName evidence="3">Porin</fullName>
    </recommendedName>
</protein>
<dbReference type="Pfam" id="PF14121">
    <property type="entry name" value="Porin_10"/>
    <property type="match status" value="1"/>
</dbReference>
<dbReference type="RefSeq" id="WP_036788806.1">
    <property type="nucleotide sequence ID" value="NZ_JQZV01000003.1"/>
</dbReference>
<dbReference type="Proteomes" id="UP000030101">
    <property type="component" value="Unassembled WGS sequence"/>
</dbReference>